<proteinExistence type="predicted"/>
<dbReference type="OrthoDB" id="734129at2759"/>
<organism evidence="5 6">
    <name type="scientific">Asparagus officinalis</name>
    <name type="common">Garden asparagus</name>
    <dbReference type="NCBI Taxonomy" id="4686"/>
    <lineage>
        <taxon>Eukaryota</taxon>
        <taxon>Viridiplantae</taxon>
        <taxon>Streptophyta</taxon>
        <taxon>Embryophyta</taxon>
        <taxon>Tracheophyta</taxon>
        <taxon>Spermatophyta</taxon>
        <taxon>Magnoliopsida</taxon>
        <taxon>Liliopsida</taxon>
        <taxon>Asparagales</taxon>
        <taxon>Asparagaceae</taxon>
        <taxon>Asparagoideae</taxon>
        <taxon>Asparagus</taxon>
    </lineage>
</organism>
<dbReference type="AlphaFoldDB" id="A0A5P1FHC6"/>
<gene>
    <name evidence="5" type="ORF">A4U43_C02F10590</name>
</gene>
<keyword evidence="1" id="KW-0328">Glycosyltransferase</keyword>
<dbReference type="SUPFAM" id="SSF53756">
    <property type="entry name" value="UDP-Glycosyltransferase/glycogen phosphorylase"/>
    <property type="match status" value="1"/>
</dbReference>
<dbReference type="PANTHER" id="PTHR46686:SF5">
    <property type="entry name" value="GLYCOSYLTRANSFERASE"/>
    <property type="match status" value="1"/>
</dbReference>
<protein>
    <recommendedName>
        <fullName evidence="7">Glycosyltransferase subfamily 4-like N-terminal domain-containing protein</fullName>
    </recommendedName>
</protein>
<dbReference type="Proteomes" id="UP000243459">
    <property type="component" value="Chromosome 2"/>
</dbReference>
<dbReference type="Gramene" id="ONK77785">
    <property type="protein sequence ID" value="ONK77785"/>
    <property type="gene ID" value="A4U43_C02F10590"/>
</dbReference>
<evidence type="ECO:0000256" key="2">
    <source>
        <dbReference type="SAM" id="Phobius"/>
    </source>
</evidence>
<dbReference type="Pfam" id="PF13439">
    <property type="entry name" value="Glyco_transf_4"/>
    <property type="match status" value="1"/>
</dbReference>
<accession>A0A5P1FHC6</accession>
<evidence type="ECO:0000313" key="5">
    <source>
        <dbReference type="EMBL" id="ONK77785.1"/>
    </source>
</evidence>
<feature type="domain" description="Glycosyl transferase family 1" evidence="3">
    <location>
        <begin position="288"/>
        <end position="444"/>
    </location>
</feature>
<dbReference type="Pfam" id="PF00534">
    <property type="entry name" value="Glycos_transf_1"/>
    <property type="match status" value="1"/>
</dbReference>
<reference evidence="6" key="1">
    <citation type="journal article" date="2017" name="Nat. Commun.">
        <title>The asparagus genome sheds light on the origin and evolution of a young Y chromosome.</title>
        <authorList>
            <person name="Harkess A."/>
            <person name="Zhou J."/>
            <person name="Xu C."/>
            <person name="Bowers J.E."/>
            <person name="Van der Hulst R."/>
            <person name="Ayyampalayam S."/>
            <person name="Mercati F."/>
            <person name="Riccardi P."/>
            <person name="McKain M.R."/>
            <person name="Kakrana A."/>
            <person name="Tang H."/>
            <person name="Ray J."/>
            <person name="Groenendijk J."/>
            <person name="Arikit S."/>
            <person name="Mathioni S.M."/>
            <person name="Nakano M."/>
            <person name="Shan H."/>
            <person name="Telgmann-Rauber A."/>
            <person name="Kanno A."/>
            <person name="Yue Z."/>
            <person name="Chen H."/>
            <person name="Li W."/>
            <person name="Chen Y."/>
            <person name="Xu X."/>
            <person name="Zhang Y."/>
            <person name="Luo S."/>
            <person name="Chen H."/>
            <person name="Gao J."/>
            <person name="Mao Z."/>
            <person name="Pires J.C."/>
            <person name="Luo M."/>
            <person name="Kudrna D."/>
            <person name="Wing R.A."/>
            <person name="Meyers B.C."/>
            <person name="Yi K."/>
            <person name="Kong H."/>
            <person name="Lavrijsen P."/>
            <person name="Sunseri F."/>
            <person name="Falavigna A."/>
            <person name="Ye Y."/>
            <person name="Leebens-Mack J.H."/>
            <person name="Chen G."/>
        </authorList>
    </citation>
    <scope>NUCLEOTIDE SEQUENCE [LARGE SCALE GENOMIC DNA]</scope>
    <source>
        <strain evidence="6">cv. DH0086</strain>
    </source>
</reference>
<dbReference type="GO" id="GO:0016757">
    <property type="term" value="F:glycosyltransferase activity"/>
    <property type="evidence" value="ECO:0007669"/>
    <property type="project" value="UniProtKB-KW"/>
</dbReference>
<dbReference type="EMBL" id="CM007382">
    <property type="protein sequence ID" value="ONK77785.1"/>
    <property type="molecule type" value="Genomic_DNA"/>
</dbReference>
<keyword evidence="2" id="KW-0472">Membrane</keyword>
<keyword evidence="2" id="KW-1133">Transmembrane helix</keyword>
<keyword evidence="2" id="KW-0812">Transmembrane</keyword>
<dbReference type="PANTHER" id="PTHR46686">
    <property type="entry name" value="GLYCOSYLTRANSFERASE"/>
    <property type="match status" value="1"/>
</dbReference>
<feature type="domain" description="Glycosyltransferase subfamily 4-like N-terminal" evidence="4">
    <location>
        <begin position="94"/>
        <end position="272"/>
    </location>
</feature>
<name>A0A5P1FHC6_ASPOF</name>
<evidence type="ECO:0000259" key="3">
    <source>
        <dbReference type="Pfam" id="PF00534"/>
    </source>
</evidence>
<dbReference type="InterPro" id="IPR001296">
    <property type="entry name" value="Glyco_trans_1"/>
</dbReference>
<keyword evidence="6" id="KW-1185">Reference proteome</keyword>
<evidence type="ECO:0000313" key="6">
    <source>
        <dbReference type="Proteomes" id="UP000243459"/>
    </source>
</evidence>
<evidence type="ECO:0008006" key="7">
    <source>
        <dbReference type="Google" id="ProtNLM"/>
    </source>
</evidence>
<dbReference type="OMA" id="CEEAWEL"/>
<dbReference type="InterPro" id="IPR028098">
    <property type="entry name" value="Glyco_trans_4-like_N"/>
</dbReference>
<feature type="transmembrane region" description="Helical" evidence="2">
    <location>
        <begin position="21"/>
        <end position="41"/>
    </location>
</feature>
<sequence>MRSSGPYSRTKRANLPSLSRILTCLLLPLLTISPGALLYLLSQPSTSNTSRSFSGDLRDAEFSWNSLPLPFDKPAPTSLRIAVFSRKWPVLSAPGGMERHALTLHSFLSRRGHRIHVFTAAAPVSEKYDISSEYLKIHALKGRPNQWQCEEAWELYEAENRIEPFDVVHSESVAMHHRFASRVPNLAVSWHGIASEALQSGIYQDLIRSPDMDPALNRSLSMAVFKVINEIRFFKNYEHHIATSDSVGEILRDIYQVPERRVHVILNGVDEEKFGLDDELGNGFRSEIGIPEDAKIVMGIAGRLVRDKGHPLVYAAFKKLITTHSNVYLIIAGRGPWEQRYNGLGPNVITLGALPPSRLKAFYNAIDIFVHPTLRPQGLDQTLIESMLCGTPIMATRLPSIKGSLLVNKEFGFMFPPNVEALGAVMEAAVAEGRRRLEERGRKCREYARGRLTATKMAMAHERLFLCIKNESYCMYPLGFD</sequence>
<evidence type="ECO:0000256" key="1">
    <source>
        <dbReference type="ARBA" id="ARBA00022676"/>
    </source>
</evidence>
<keyword evidence="1" id="KW-0808">Transferase</keyword>
<dbReference type="Gene3D" id="3.40.50.2000">
    <property type="entry name" value="Glycogen Phosphorylase B"/>
    <property type="match status" value="2"/>
</dbReference>
<dbReference type="CDD" id="cd03801">
    <property type="entry name" value="GT4_PimA-like"/>
    <property type="match status" value="1"/>
</dbReference>
<evidence type="ECO:0000259" key="4">
    <source>
        <dbReference type="Pfam" id="PF13439"/>
    </source>
</evidence>